<comment type="similarity">
    <text evidence="3">Belongs to the serpin family.</text>
</comment>
<gene>
    <name evidence="5" type="ORF">RI129_007979</name>
</gene>
<dbReference type="EMBL" id="JAVRBK010000005">
    <property type="protein sequence ID" value="KAK5644134.1"/>
    <property type="molecule type" value="Genomic_DNA"/>
</dbReference>
<keyword evidence="6" id="KW-1185">Reference proteome</keyword>
<dbReference type="PANTHER" id="PTHR11461:SF342">
    <property type="entry name" value="SERINE PROTEASE INHIBITOR 28DC"/>
    <property type="match status" value="1"/>
</dbReference>
<dbReference type="InterPro" id="IPR000215">
    <property type="entry name" value="Serpin_fam"/>
</dbReference>
<keyword evidence="2" id="KW-0722">Serine protease inhibitor</keyword>
<dbReference type="FunFam" id="2.30.39.10:FF:000035">
    <property type="entry name" value="Serine protease inhibitor (serpin) 16"/>
    <property type="match status" value="1"/>
</dbReference>
<keyword evidence="1" id="KW-0646">Protease inhibitor</keyword>
<dbReference type="InterPro" id="IPR042185">
    <property type="entry name" value="Serpin_sf_2"/>
</dbReference>
<reference evidence="5 6" key="1">
    <citation type="journal article" date="2024" name="Insects">
        <title>An Improved Chromosome-Level Genome Assembly of the Firefly Pyrocoelia pectoralis.</title>
        <authorList>
            <person name="Fu X."/>
            <person name="Meyer-Rochow V.B."/>
            <person name="Ballantyne L."/>
            <person name="Zhu X."/>
        </authorList>
    </citation>
    <scope>NUCLEOTIDE SEQUENCE [LARGE SCALE GENOMIC DNA]</scope>
    <source>
        <strain evidence="5">XCY_ONT2</strain>
    </source>
</reference>
<accession>A0AAN7VIL5</accession>
<dbReference type="AlphaFoldDB" id="A0AAN7VIL5"/>
<evidence type="ECO:0000256" key="1">
    <source>
        <dbReference type="ARBA" id="ARBA00022690"/>
    </source>
</evidence>
<dbReference type="GO" id="GO:0005615">
    <property type="term" value="C:extracellular space"/>
    <property type="evidence" value="ECO:0007669"/>
    <property type="project" value="InterPro"/>
</dbReference>
<dbReference type="InterPro" id="IPR023796">
    <property type="entry name" value="Serpin_dom"/>
</dbReference>
<sequence>MKLVLCATLAVVSCQIYFPTDELEEKILAYPYNRNQNLPNNTAINLEVSIARSITKLTLNVNRAKLQLPNLVFSPVSIAGVLALVLLGSIGQTFNEIVNFMGFNEGFNIKNDNIEVHRQLGRISSAVERNSGSNDVTLYKTAIFVQEDYPIRKEYQQAADYFYKSSIINLNFQSNPSLAQRYINNWVLNNTNGIIPTLLDDVPDPNTKAIVTSTLYFKGVNWKPFYTNGRKNKSDRMAMLMYNGGDFPYYKDNNLNIEILGLPYKGGNTMYVILPHESNADKLRQLENYLTPADIERLVSSTRSTEVVIAFPKMKVVNTLNLAQTMRNLGLKSLFDPRSSNLALLTPGFTTRFGGIFRPAPTTTSQPLSNWANQLIFTRFSDQSNCQRVYDFYTKTFRCNESRQRRATQLEFLDKLQNEYQRFSLNPQQANPGLYADEFVHKTLIDITEEGTEAAAVSGIGINRSGGKVTFKCDVPFLFFIYQNNTKMILFWGSITSPEPSVPTSDVNNSK</sequence>
<evidence type="ECO:0000256" key="3">
    <source>
        <dbReference type="RuleBase" id="RU000411"/>
    </source>
</evidence>
<dbReference type="PANTHER" id="PTHR11461">
    <property type="entry name" value="SERINE PROTEASE INHIBITOR, SERPIN"/>
    <property type="match status" value="1"/>
</dbReference>
<dbReference type="Gene3D" id="2.10.310.10">
    <property type="entry name" value="Serpins superfamily"/>
    <property type="match status" value="1"/>
</dbReference>
<dbReference type="Gene3D" id="2.30.39.10">
    <property type="entry name" value="Alpha-1-antitrypsin, domain 1"/>
    <property type="match status" value="1"/>
</dbReference>
<comment type="caution">
    <text evidence="5">The sequence shown here is derived from an EMBL/GenBank/DDBJ whole genome shotgun (WGS) entry which is preliminary data.</text>
</comment>
<organism evidence="5 6">
    <name type="scientific">Pyrocoelia pectoralis</name>
    <dbReference type="NCBI Taxonomy" id="417401"/>
    <lineage>
        <taxon>Eukaryota</taxon>
        <taxon>Metazoa</taxon>
        <taxon>Ecdysozoa</taxon>
        <taxon>Arthropoda</taxon>
        <taxon>Hexapoda</taxon>
        <taxon>Insecta</taxon>
        <taxon>Pterygota</taxon>
        <taxon>Neoptera</taxon>
        <taxon>Endopterygota</taxon>
        <taxon>Coleoptera</taxon>
        <taxon>Polyphaga</taxon>
        <taxon>Elateriformia</taxon>
        <taxon>Elateroidea</taxon>
        <taxon>Lampyridae</taxon>
        <taxon>Lampyrinae</taxon>
        <taxon>Pyrocoelia</taxon>
    </lineage>
</organism>
<dbReference type="Proteomes" id="UP001329430">
    <property type="component" value="Chromosome 5"/>
</dbReference>
<evidence type="ECO:0000256" key="2">
    <source>
        <dbReference type="ARBA" id="ARBA00022900"/>
    </source>
</evidence>
<dbReference type="GO" id="GO:0045861">
    <property type="term" value="P:negative regulation of proteolysis"/>
    <property type="evidence" value="ECO:0007669"/>
    <property type="project" value="UniProtKB-ARBA"/>
</dbReference>
<feature type="domain" description="Serpin" evidence="4">
    <location>
        <begin position="55"/>
        <end position="498"/>
    </location>
</feature>
<dbReference type="SMART" id="SM00093">
    <property type="entry name" value="SERPIN"/>
    <property type="match status" value="1"/>
</dbReference>
<dbReference type="Gene3D" id="6.20.40.10">
    <property type="match status" value="1"/>
</dbReference>
<dbReference type="SUPFAM" id="SSF56574">
    <property type="entry name" value="Serpins"/>
    <property type="match status" value="1"/>
</dbReference>
<dbReference type="InterPro" id="IPR042178">
    <property type="entry name" value="Serpin_sf_1"/>
</dbReference>
<dbReference type="Gene3D" id="3.30.497.10">
    <property type="entry name" value="Antithrombin, subunit I, domain 2"/>
    <property type="match status" value="1"/>
</dbReference>
<protein>
    <recommendedName>
        <fullName evidence="4">Serpin domain-containing protein</fullName>
    </recommendedName>
</protein>
<dbReference type="Pfam" id="PF00079">
    <property type="entry name" value="Serpin"/>
    <property type="match status" value="2"/>
</dbReference>
<evidence type="ECO:0000259" key="4">
    <source>
        <dbReference type="SMART" id="SM00093"/>
    </source>
</evidence>
<proteinExistence type="inferred from homology"/>
<dbReference type="InterPro" id="IPR036186">
    <property type="entry name" value="Serpin_sf"/>
</dbReference>
<evidence type="ECO:0000313" key="6">
    <source>
        <dbReference type="Proteomes" id="UP001329430"/>
    </source>
</evidence>
<evidence type="ECO:0000313" key="5">
    <source>
        <dbReference type="EMBL" id="KAK5644134.1"/>
    </source>
</evidence>
<dbReference type="GO" id="GO:0004867">
    <property type="term" value="F:serine-type endopeptidase inhibitor activity"/>
    <property type="evidence" value="ECO:0007669"/>
    <property type="project" value="UniProtKB-KW"/>
</dbReference>
<name>A0AAN7VIL5_9COLE</name>